<dbReference type="OrthoDB" id="1419682at2"/>
<accession>A0A4Y8AWF3</accession>
<dbReference type="RefSeq" id="WP_134246819.1">
    <property type="nucleotide sequence ID" value="NZ_SNQI01000001.1"/>
</dbReference>
<dbReference type="EMBL" id="SNQI01000001">
    <property type="protein sequence ID" value="TEW76809.1"/>
    <property type="molecule type" value="Genomic_DNA"/>
</dbReference>
<dbReference type="AlphaFoldDB" id="A0A4Y8AWF3"/>
<comment type="caution">
    <text evidence="3">The sequence shown here is derived from an EMBL/GenBank/DDBJ whole genome shotgun (WGS) entry which is preliminary data.</text>
</comment>
<name>A0A4Y8AWF3_9FLAO</name>
<feature type="domain" description="Outer membrane protein beta-barrel" evidence="2">
    <location>
        <begin position="257"/>
        <end position="364"/>
    </location>
</feature>
<dbReference type="InterPro" id="IPR025665">
    <property type="entry name" value="Beta-barrel_OMP_2"/>
</dbReference>
<evidence type="ECO:0000256" key="1">
    <source>
        <dbReference type="SAM" id="Phobius"/>
    </source>
</evidence>
<reference evidence="3 4" key="1">
    <citation type="journal article" date="2011" name="J. Microbiol.">
        <title>Gramella jeungdoensis sp. nov., isolated from a solar saltern in Korea.</title>
        <authorList>
            <person name="Joung Y."/>
            <person name="Kim H."/>
            <person name="Jang T."/>
            <person name="Ahn T.S."/>
            <person name="Joh K."/>
        </authorList>
    </citation>
    <scope>NUCLEOTIDE SEQUENCE [LARGE SCALE GENOMIC DNA]</scope>
    <source>
        <strain evidence="3 4">KCTC 23123</strain>
    </source>
</reference>
<dbReference type="Proteomes" id="UP000298517">
    <property type="component" value="Unassembled WGS sequence"/>
</dbReference>
<organism evidence="3 4">
    <name type="scientific">Gramella jeungdoensis</name>
    <dbReference type="NCBI Taxonomy" id="708091"/>
    <lineage>
        <taxon>Bacteria</taxon>
        <taxon>Pseudomonadati</taxon>
        <taxon>Bacteroidota</taxon>
        <taxon>Flavobacteriia</taxon>
        <taxon>Flavobacteriales</taxon>
        <taxon>Flavobacteriaceae</taxon>
        <taxon>Christiangramia</taxon>
    </lineage>
</organism>
<sequence>MKDNFDKKLSDRIKEVSNNNEIPFNPTHWNMMQDKMNNNKKRVFFYWKIAAVLLISLLASGIGMYLFNDNALNFNHENPQIILDIKNDSLRIDSLKTNNHIFITSSDFDSITNKTKLSKIDSITFINKQNSKYKKFKNTIKVENSVANNINTVNPKERSHRINIETASLNELPDNNLEIKVLTDIVMNSNTNINLELDSIISSKNLAEEAFIEHSRKDSLAFKKELLAVLEEEKETIKQDSKKSLKFGLEISPIFDYNQDNGNSNVGFAGGITVEIPISNKFYLNTGVSYADQKLNLNQSSILYSDAISARSNSQLINEEAVIKGIEIPLNVTYNFSVAKKDFFIAAGVTSTSYIKENIESNYLVNGRTETSSQDYLGNNIVKYELVQTHSKITTPANSSTFNFANYFNVSLGVKLPINNQGQAIIIAPYFKYSLKPLTKQQIDFNSGGVHLRYNFSFSKN</sequence>
<keyword evidence="4" id="KW-1185">Reference proteome</keyword>
<feature type="transmembrane region" description="Helical" evidence="1">
    <location>
        <begin position="45"/>
        <end position="67"/>
    </location>
</feature>
<proteinExistence type="predicted"/>
<dbReference type="Pfam" id="PF13568">
    <property type="entry name" value="OMP_b-brl_2"/>
    <property type="match status" value="1"/>
</dbReference>
<keyword evidence="1" id="KW-0472">Membrane</keyword>
<evidence type="ECO:0000313" key="4">
    <source>
        <dbReference type="Proteomes" id="UP000298517"/>
    </source>
</evidence>
<keyword evidence="1" id="KW-0812">Transmembrane</keyword>
<keyword evidence="1" id="KW-1133">Transmembrane helix</keyword>
<protein>
    <recommendedName>
        <fullName evidence="2">Outer membrane protein beta-barrel domain-containing protein</fullName>
    </recommendedName>
</protein>
<evidence type="ECO:0000259" key="2">
    <source>
        <dbReference type="Pfam" id="PF13568"/>
    </source>
</evidence>
<evidence type="ECO:0000313" key="3">
    <source>
        <dbReference type="EMBL" id="TEW76809.1"/>
    </source>
</evidence>
<gene>
    <name evidence="3" type="ORF">E2488_02885</name>
</gene>